<dbReference type="NCBIfam" id="NF046072">
    <property type="entry name" value="UpsX"/>
    <property type="match status" value="1"/>
</dbReference>
<dbReference type="RefSeq" id="WP_156016415.1">
    <property type="nucleotide sequence ID" value="NZ_WGGD01000005.1"/>
</dbReference>
<comment type="caution">
    <text evidence="1">The sequence shown here is derived from an EMBL/GenBank/DDBJ whole genome shotgun (WGS) entry which is preliminary data.</text>
</comment>
<proteinExistence type="predicted"/>
<reference evidence="1 2" key="1">
    <citation type="submission" date="2019-10" db="EMBL/GenBank/DDBJ databases">
        <title>Sequencing and Assembly of Multiple Reported Metal-Biooxidizing Members of the Extremely Thermoacidophilic Archaeal Family Sulfolobaceae.</title>
        <authorList>
            <person name="Counts J.A."/>
            <person name="Kelly R.M."/>
        </authorList>
    </citation>
    <scope>NUCLEOTIDE SEQUENCE [LARGE SCALE GENOMIC DNA]</scope>
    <source>
        <strain evidence="1 2">DSM 6482</strain>
    </source>
</reference>
<name>A0A6A9QHM6_SULME</name>
<evidence type="ECO:0000313" key="1">
    <source>
        <dbReference type="EMBL" id="MUN28747.1"/>
    </source>
</evidence>
<accession>A0A6A9QHM6</accession>
<protein>
    <submittedName>
        <fullName evidence="1">Uncharacterized protein</fullName>
    </submittedName>
</protein>
<dbReference type="Proteomes" id="UP000470772">
    <property type="component" value="Unassembled WGS sequence"/>
</dbReference>
<gene>
    <name evidence="1" type="ORF">GC250_04675</name>
</gene>
<sequence>MEIPSLLFEKKISYPKIKIDLLNLGNQTFIRAPCIRYPSNDLQKISEDEWIIMENRKLNFYNGSKLISSKDLDFDVLDAFYENEEIYFVKRYSKKLKVDNTTYEKIERSFDTLVLIGNKELLINVNGKTYTLDEPINYLLNKRIISVQYNSQNLVLNLFTGSKRSFNDELFHLDESQNVAVDYKGRIYIDDELVGICKSSSVEYLGKLNGKLLILCGNEVKYFAENSWYNLGTVQDSFSVKASGELLALLRNEMLEIYDINLSKIFEFKGVLASTVSYKNVFLINKNGYYGILDLFSKEEIKVLNDKINSRSSFSISLTSLPLLDVIPVNGKIRKIDRDRKIVEIDPTNYDLDGNIELNIISHFFSIKRSFRVDIEPPKFSLKDTHILLSPSGYHLKGYPNCNAYMKGELKCSVPFETKAKIYVGKSSFEFDLKKGTQSLDLFLPLLIDNAEPETIKLCVSSFPCKEFVVNGEIADVSQKRSSIVKIVRNSTVYKEMISEIDKFEKIELISRNTEKYDSIVYARIGNNIIIDNKIINVNKSIEKVLVKNGNNYIREYLIVGISDPLKDIHVNISGNLMYVNVMVIRESAVEIIYCDEERRELLRSQKEFEFPIIPECSKLIINVVDKGLHWDHVYTIVRATESYFQLAIYNSMKLQQELESFGLV</sequence>
<dbReference type="EMBL" id="WGGD01000005">
    <property type="protein sequence ID" value="MUN28747.1"/>
    <property type="molecule type" value="Genomic_DNA"/>
</dbReference>
<dbReference type="AlphaFoldDB" id="A0A6A9QHM6"/>
<keyword evidence="2" id="KW-1185">Reference proteome</keyword>
<organism evidence="1 2">
    <name type="scientific">Sulfuracidifex metallicus DSM 6482 = JCM 9184</name>
    <dbReference type="NCBI Taxonomy" id="523847"/>
    <lineage>
        <taxon>Archaea</taxon>
        <taxon>Thermoproteota</taxon>
        <taxon>Thermoprotei</taxon>
        <taxon>Sulfolobales</taxon>
        <taxon>Sulfolobaceae</taxon>
        <taxon>Sulfuracidifex</taxon>
    </lineage>
</organism>
<evidence type="ECO:0000313" key="2">
    <source>
        <dbReference type="Proteomes" id="UP000470772"/>
    </source>
</evidence>